<dbReference type="PANTHER" id="PTHR13246">
    <property type="entry name" value="ENDO BETA N-ACETYLGLUCOSAMINIDASE"/>
    <property type="match status" value="1"/>
</dbReference>
<dbReference type="STRING" id="7574.A0A1S3IZD1"/>
<evidence type="ECO:0000313" key="11">
    <source>
        <dbReference type="Proteomes" id="UP000085678"/>
    </source>
</evidence>
<evidence type="ECO:0000256" key="5">
    <source>
        <dbReference type="ARBA" id="ARBA00022801"/>
    </source>
</evidence>
<evidence type="ECO:0000256" key="4">
    <source>
        <dbReference type="ARBA" id="ARBA00022490"/>
    </source>
</evidence>
<comment type="similarity">
    <text evidence="2">Belongs to the glycosyl hydrolase 85 family.</text>
</comment>
<evidence type="ECO:0000256" key="3">
    <source>
        <dbReference type="ARBA" id="ARBA00012566"/>
    </source>
</evidence>
<evidence type="ECO:0000256" key="8">
    <source>
        <dbReference type="ARBA" id="ARBA00054935"/>
    </source>
</evidence>
<evidence type="ECO:0000259" key="10">
    <source>
        <dbReference type="Pfam" id="PF03644"/>
    </source>
</evidence>
<dbReference type="FunCoup" id="A0A1S3IZD1">
    <property type="interactions" value="79"/>
</dbReference>
<dbReference type="OrthoDB" id="284473at2759"/>
<keyword evidence="6" id="KW-0326">Glycosidase</keyword>
<dbReference type="InterPro" id="IPR032979">
    <property type="entry name" value="ENGase"/>
</dbReference>
<keyword evidence="11" id="KW-1185">Reference proteome</keyword>
<dbReference type="CDD" id="cd06547">
    <property type="entry name" value="GH85_ENGase"/>
    <property type="match status" value="1"/>
</dbReference>
<dbReference type="Gene3D" id="2.60.120.260">
    <property type="entry name" value="Galactose-binding domain-like"/>
    <property type="match status" value="1"/>
</dbReference>
<dbReference type="InParanoid" id="A0A1S3IZD1"/>
<evidence type="ECO:0000256" key="2">
    <source>
        <dbReference type="ARBA" id="ARBA00007849"/>
    </source>
</evidence>
<comment type="catalytic activity">
    <reaction evidence="7">
        <text>an N(4)-(oligosaccharide-(1-&gt;3)-[oligosaccharide-(1-&gt;6)]-beta-D-Man-(1-&gt;4)-beta-D-GlcNAc-(1-&gt;4)-alpha-D-GlcNAc)-L-asparaginyl-[protein] + H2O = an oligosaccharide-(1-&gt;3)-[oligosaccharide-(1-&gt;6)]-beta-D-Man-(1-&gt;4)-D-GlcNAc + N(4)-(N-acetyl-beta-D-glucosaminyl)-L-asparaginyl-[protein]</text>
        <dbReference type="Rhea" id="RHEA:73067"/>
        <dbReference type="Rhea" id="RHEA-COMP:12603"/>
        <dbReference type="Rhea" id="RHEA-COMP:18176"/>
        <dbReference type="ChEBI" id="CHEBI:15377"/>
        <dbReference type="ChEBI" id="CHEBI:132248"/>
        <dbReference type="ChEBI" id="CHEBI:192714"/>
        <dbReference type="ChEBI" id="CHEBI:192715"/>
        <dbReference type="EC" id="3.2.1.96"/>
    </reaction>
</comment>
<keyword evidence="5" id="KW-0378">Hydrolase</keyword>
<dbReference type="AlphaFoldDB" id="A0A1S3IZD1"/>
<evidence type="ECO:0000256" key="1">
    <source>
        <dbReference type="ARBA" id="ARBA00004514"/>
    </source>
</evidence>
<gene>
    <name evidence="12" type="primary">LOC106168750</name>
</gene>
<name>A0A1S3IZD1_LINAN</name>
<comment type="function">
    <text evidence="8">Endoglycosidase that releases N-glycans from glycoproteins by cleaving the beta-1,4-glycosidic bond in the N,N'-diacetylchitobiose core. Involved in the processing of free oligosaccharides in the cytosol.</text>
</comment>
<evidence type="ECO:0000256" key="6">
    <source>
        <dbReference type="ARBA" id="ARBA00023295"/>
    </source>
</evidence>
<proteinExistence type="inferred from homology"/>
<sequence length="693" mass="78976">MMPQFVPVQPECGPVCLPIKTLEDLSVWQKEDHQHYVSTVPFTGQPRPDRPRTLICHDMAGGYLQDRFVQGSDDCNSYRFFHWQSIDTFVYFSHYFITIPPPGWTNAAHRHGVPMLGTLITEWDDGASRCRSFLSSEKAYMDLVKRMVEIATFCNFDGWLVNIENEIKKDEVGHLIEFVRQLTKAMHDVNPHSQVIWYDSVITSGKLNWQDELNENNSAFFDVCDGIFLNYTWTEEKLRNSFARAVAKQRPHDVYVGVDVFGRNCFGGGGFNTKEAVTVARRQGLSVAIFAQGWVYEKLGKEEFTENENKFWSFLHEHCAVHPVVRDLPFATSFCQGFGNSFFQWGEKMSTTPWHNLSLQRPQPTFTNDQFTQERKQQHMSLCTDAAYIGGSCLKLTGMLPADGSDIIFRLFAAEVSIESSLVITYTVKAIPGMSTNVFLRLTVLKDGKTKHVNFGNKKEESVNISLGEGDQSAGNASEVSDMVNKESLQGEELPNWHRMAQSQNQCGWETRVFRLEESELFSGGVITEISLGMCAKQSSALPTEAGIFLGQIQILQQKDCDEIESPTLLHTKNISLQPFHSNRSQNLSEPKKLKSIPDDSQLLTVKLDWDNQKLNIEYSFVWLVYTEYPTLRKNYFLLGQTPGHTFMIDQLPISNEICDKFYFIVQHMRKGEIFQPLASAKEPEKHEVTSLT</sequence>
<accession>A0A1S3IZD1</accession>
<dbReference type="InterPro" id="IPR005201">
    <property type="entry name" value="TIM_ENGase"/>
</dbReference>
<dbReference type="Proteomes" id="UP000085678">
    <property type="component" value="Unplaced"/>
</dbReference>
<protein>
    <recommendedName>
        <fullName evidence="9">Cytosolic endo-beta-N-acetylglucosaminidase</fullName>
        <ecNumber evidence="3">3.2.1.96</ecNumber>
    </recommendedName>
</protein>
<dbReference type="FunFam" id="3.20.20.80:FF:000043">
    <property type="entry name" value="cytosolic endo-beta-N-acetylglucosaminidase"/>
    <property type="match status" value="1"/>
</dbReference>
<dbReference type="GO" id="GO:0005829">
    <property type="term" value="C:cytosol"/>
    <property type="evidence" value="ECO:0007669"/>
    <property type="project" value="UniProtKB-SubCell"/>
</dbReference>
<comment type="subcellular location">
    <subcellularLocation>
        <location evidence="1">Cytoplasm</location>
        <location evidence="1">Cytosol</location>
    </subcellularLocation>
</comment>
<evidence type="ECO:0000313" key="12">
    <source>
        <dbReference type="RefSeq" id="XP_013403373.1"/>
    </source>
</evidence>
<dbReference type="GeneID" id="106168750"/>
<dbReference type="GO" id="GO:0033925">
    <property type="term" value="F:mannosyl-glycoprotein endo-beta-N-acetylglucosaminidase activity"/>
    <property type="evidence" value="ECO:0007669"/>
    <property type="project" value="UniProtKB-EC"/>
</dbReference>
<feature type="domain" description="Cytosolic endo-beta-N-acetylglucosaminidase TIM barrel" evidence="10">
    <location>
        <begin position="63"/>
        <end position="342"/>
    </location>
</feature>
<dbReference type="Pfam" id="PF03644">
    <property type="entry name" value="Glyco_hydro_85"/>
    <property type="match status" value="1"/>
</dbReference>
<dbReference type="KEGG" id="lak:106168750"/>
<dbReference type="RefSeq" id="XP_013403373.1">
    <property type="nucleotide sequence ID" value="XM_013547919.1"/>
</dbReference>
<evidence type="ECO:0000256" key="7">
    <source>
        <dbReference type="ARBA" id="ARBA00034414"/>
    </source>
</evidence>
<keyword evidence="4" id="KW-0963">Cytoplasm</keyword>
<dbReference type="PANTHER" id="PTHR13246:SF1">
    <property type="entry name" value="CYTOSOLIC ENDO-BETA-N-ACETYLGLUCOSAMINIDASE"/>
    <property type="match status" value="1"/>
</dbReference>
<reference evidence="12" key="1">
    <citation type="journal article" date="2015" name="Nat. Commun.">
        <title>The Lingula genome provides insights into brachiopod evolution and the origin of phosphate biomineralization.</title>
        <authorList>
            <person name="Luo Y.J."/>
            <person name="Takeuchi T."/>
            <person name="Koyanagi R."/>
            <person name="Yamada L."/>
            <person name="Kanda M."/>
            <person name="Khalturina M."/>
            <person name="Fujie M."/>
            <person name="Yamasaki S.I."/>
            <person name="Endo K."/>
            <person name="Satoh N."/>
        </authorList>
    </citation>
    <scope>NUCLEOTIDE SEQUENCE</scope>
</reference>
<dbReference type="EC" id="3.2.1.96" evidence="3"/>
<organism evidence="11 12">
    <name type="scientific">Lingula anatina</name>
    <name type="common">Brachiopod</name>
    <name type="synonym">Lingula unguis</name>
    <dbReference type="NCBI Taxonomy" id="7574"/>
    <lineage>
        <taxon>Eukaryota</taxon>
        <taxon>Metazoa</taxon>
        <taxon>Spiralia</taxon>
        <taxon>Lophotrochozoa</taxon>
        <taxon>Brachiopoda</taxon>
        <taxon>Linguliformea</taxon>
        <taxon>Lingulata</taxon>
        <taxon>Lingulida</taxon>
        <taxon>Linguloidea</taxon>
        <taxon>Lingulidae</taxon>
        <taxon>Lingula</taxon>
    </lineage>
</organism>
<dbReference type="Gene3D" id="3.20.20.80">
    <property type="entry name" value="Glycosidases"/>
    <property type="match status" value="1"/>
</dbReference>
<reference evidence="12" key="2">
    <citation type="submission" date="2025-08" db="UniProtKB">
        <authorList>
            <consortium name="RefSeq"/>
        </authorList>
    </citation>
    <scope>IDENTIFICATION</scope>
</reference>
<evidence type="ECO:0000256" key="9">
    <source>
        <dbReference type="ARBA" id="ARBA00072457"/>
    </source>
</evidence>